<evidence type="ECO:0000313" key="9">
    <source>
        <dbReference type="Proteomes" id="UP001212841"/>
    </source>
</evidence>
<dbReference type="Proteomes" id="UP001212841">
    <property type="component" value="Unassembled WGS sequence"/>
</dbReference>
<keyword evidence="4" id="KW-0863">Zinc-finger</keyword>
<evidence type="ECO:0000256" key="2">
    <source>
        <dbReference type="ARBA" id="ARBA00022490"/>
    </source>
</evidence>
<dbReference type="Pfam" id="PF20173">
    <property type="entry name" value="ZnF_RZ-type"/>
    <property type="match status" value="1"/>
</dbReference>
<dbReference type="EMBL" id="JADGJD010000025">
    <property type="protein sequence ID" value="KAJ3056647.1"/>
    <property type="molecule type" value="Genomic_DNA"/>
</dbReference>
<evidence type="ECO:0000313" key="8">
    <source>
        <dbReference type="EMBL" id="KAJ3056647.1"/>
    </source>
</evidence>
<dbReference type="InterPro" id="IPR046439">
    <property type="entry name" value="ZF_RZ_dom"/>
</dbReference>
<dbReference type="GO" id="GO:0008270">
    <property type="term" value="F:zinc ion binding"/>
    <property type="evidence" value="ECO:0007669"/>
    <property type="project" value="UniProtKB-KW"/>
</dbReference>
<dbReference type="AlphaFoldDB" id="A0AAD5SJ80"/>
<keyword evidence="2" id="KW-0963">Cytoplasm</keyword>
<gene>
    <name evidence="8" type="ORF">HK097_005321</name>
</gene>
<comment type="subcellular location">
    <subcellularLocation>
        <location evidence="1">Cytoplasm</location>
    </subcellularLocation>
</comment>
<name>A0AAD5SJ80_9FUNG</name>
<evidence type="ECO:0000256" key="3">
    <source>
        <dbReference type="ARBA" id="ARBA00022723"/>
    </source>
</evidence>
<keyword evidence="6" id="KW-0391">Immunity</keyword>
<dbReference type="GO" id="GO:0005737">
    <property type="term" value="C:cytoplasm"/>
    <property type="evidence" value="ECO:0007669"/>
    <property type="project" value="UniProtKB-SubCell"/>
</dbReference>
<dbReference type="GO" id="GO:0002376">
    <property type="term" value="P:immune system process"/>
    <property type="evidence" value="ECO:0007669"/>
    <property type="project" value="UniProtKB-KW"/>
</dbReference>
<sequence>MCPSICGEPCPQSMFCHICAPPKVKNAVVDMIMMTTFEECDPDEAPFIVLACGHAFTFETLDGIMEMAKYYETSLEGSYTRCKQLPSEMWAKAPQCPNCRAPIKVTDVRRYGRPLNKAVLDVTTKKFISKWNARLIAVRKLSGPALVEVSKKKEGLKFGIGYEESSSKREGNERPQKAAARHHLKQLFEQCGISDEDQVMWVTFTAPLEKVHREYSKIQLGCAKSPTKAVYEASVASVERLAKEDELQRGFVGMNIGCGSGSGSIGQPAHPIRETVAMPIPRLDGRLTVESSLGVVEVDLSLFKGISETVMPAAPKAGENALSPRAAWASAAIRILDRSEAGILKLVTLCGEMNLNRKEADLQLLLGNIMCRRLSFCFAHSTDVAGYVMRSGVVIPQLAGRELRIAFAEGVNADVRQRLRAAEGVVPDGYRAVFEKGMNELLATLEEYMKKARLDTFYQAVDQAEKLEIIRAMQSEFHGSGHWYQCPNGHTYTIGECGGAMQSSQCPECGATVGGGGHQLATSNRRDDEFERLIGGR</sequence>
<keyword evidence="9" id="KW-1185">Reference proteome</keyword>
<comment type="caution">
    <text evidence="8">The sequence shown here is derived from an EMBL/GenBank/DDBJ whole genome shotgun (WGS) entry which is preliminary data.</text>
</comment>
<evidence type="ECO:0000256" key="6">
    <source>
        <dbReference type="ARBA" id="ARBA00022859"/>
    </source>
</evidence>
<dbReference type="PROSITE" id="PS51981">
    <property type="entry name" value="ZF_RZ"/>
    <property type="match status" value="1"/>
</dbReference>
<evidence type="ECO:0000256" key="4">
    <source>
        <dbReference type="ARBA" id="ARBA00022771"/>
    </source>
</evidence>
<organism evidence="8 9">
    <name type="scientific">Rhizophlyctis rosea</name>
    <dbReference type="NCBI Taxonomy" id="64517"/>
    <lineage>
        <taxon>Eukaryota</taxon>
        <taxon>Fungi</taxon>
        <taxon>Fungi incertae sedis</taxon>
        <taxon>Chytridiomycota</taxon>
        <taxon>Chytridiomycota incertae sedis</taxon>
        <taxon>Chytridiomycetes</taxon>
        <taxon>Rhizophlyctidales</taxon>
        <taxon>Rhizophlyctidaceae</taxon>
        <taxon>Rhizophlyctis</taxon>
    </lineage>
</organism>
<evidence type="ECO:0000259" key="7">
    <source>
        <dbReference type="PROSITE" id="PS51981"/>
    </source>
</evidence>
<evidence type="ECO:0000256" key="5">
    <source>
        <dbReference type="ARBA" id="ARBA00022833"/>
    </source>
</evidence>
<keyword evidence="5" id="KW-0862">Zinc</keyword>
<protein>
    <recommendedName>
        <fullName evidence="7">RZ-type domain-containing protein</fullName>
    </recommendedName>
</protein>
<keyword evidence="3" id="KW-0479">Metal-binding</keyword>
<reference evidence="8" key="1">
    <citation type="submission" date="2020-05" db="EMBL/GenBank/DDBJ databases">
        <title>Phylogenomic resolution of chytrid fungi.</title>
        <authorList>
            <person name="Stajich J.E."/>
            <person name="Amses K."/>
            <person name="Simmons R."/>
            <person name="Seto K."/>
            <person name="Myers J."/>
            <person name="Bonds A."/>
            <person name="Quandt C.A."/>
            <person name="Barry K."/>
            <person name="Liu P."/>
            <person name="Grigoriev I."/>
            <person name="Longcore J.E."/>
            <person name="James T.Y."/>
        </authorList>
    </citation>
    <scope>NUCLEOTIDE SEQUENCE</scope>
    <source>
        <strain evidence="8">JEL0318</strain>
    </source>
</reference>
<accession>A0AAD5SJ80</accession>
<evidence type="ECO:0000256" key="1">
    <source>
        <dbReference type="ARBA" id="ARBA00004496"/>
    </source>
</evidence>
<feature type="domain" description="RZ-type" evidence="7">
    <location>
        <begin position="461"/>
        <end position="532"/>
    </location>
</feature>
<proteinExistence type="predicted"/>